<comment type="caution">
    <text evidence="1">The sequence shown here is derived from an EMBL/GenBank/DDBJ whole genome shotgun (WGS) entry which is preliminary data.</text>
</comment>
<reference evidence="1 2" key="1">
    <citation type="submission" date="2024-09" db="EMBL/GenBank/DDBJ databases">
        <title>Rethinking Asexuality: The Enigmatic Case of Functional Sexual Genes in Lepraria (Stereocaulaceae).</title>
        <authorList>
            <person name="Doellman M."/>
            <person name="Sun Y."/>
            <person name="Barcenas-Pena A."/>
            <person name="Lumbsch H.T."/>
            <person name="Grewe F."/>
        </authorList>
    </citation>
    <scope>NUCLEOTIDE SEQUENCE [LARGE SCALE GENOMIC DNA]</scope>
    <source>
        <strain evidence="1 2">Grewe 0041</strain>
    </source>
</reference>
<gene>
    <name evidence="1" type="ORF">ABVK25_010800</name>
</gene>
<dbReference type="EMBL" id="JBHFEH010000075">
    <property type="protein sequence ID" value="KAL2048947.1"/>
    <property type="molecule type" value="Genomic_DNA"/>
</dbReference>
<evidence type="ECO:0000313" key="1">
    <source>
        <dbReference type="EMBL" id="KAL2048947.1"/>
    </source>
</evidence>
<sequence length="109" mass="12159">MHDHLVVLEPGRTRDFHLKAFHLNSASREAPPTCASKIVITTDSVTTYSPTIIRDVQQLWHVPIGKSVCLEVGQSEICRGLLMREIKICLVCVQLARAKLLRALKVLSS</sequence>
<organism evidence="1 2">
    <name type="scientific">Lepraria finkii</name>
    <dbReference type="NCBI Taxonomy" id="1340010"/>
    <lineage>
        <taxon>Eukaryota</taxon>
        <taxon>Fungi</taxon>
        <taxon>Dikarya</taxon>
        <taxon>Ascomycota</taxon>
        <taxon>Pezizomycotina</taxon>
        <taxon>Lecanoromycetes</taxon>
        <taxon>OSLEUM clade</taxon>
        <taxon>Lecanoromycetidae</taxon>
        <taxon>Lecanorales</taxon>
        <taxon>Lecanorineae</taxon>
        <taxon>Stereocaulaceae</taxon>
        <taxon>Lepraria</taxon>
    </lineage>
</organism>
<proteinExistence type="predicted"/>
<keyword evidence="2" id="KW-1185">Reference proteome</keyword>
<name>A0ABR4AVM4_9LECA</name>
<evidence type="ECO:0000313" key="2">
    <source>
        <dbReference type="Proteomes" id="UP001590951"/>
    </source>
</evidence>
<dbReference type="Proteomes" id="UP001590951">
    <property type="component" value="Unassembled WGS sequence"/>
</dbReference>
<protein>
    <submittedName>
        <fullName evidence="1">Uncharacterized protein</fullName>
    </submittedName>
</protein>
<accession>A0ABR4AVM4</accession>